<keyword evidence="2" id="KW-1185">Reference proteome</keyword>
<dbReference type="OrthoDB" id="10253709at2759"/>
<sequence length="193" mass="22511">MLSRMGLLKLYPDQMEDNNSAVAYGNRLIASTLFHPLNYTKVLMQLGHEPMPLGMGRTMIYFGSERYILPNAIGYSTLLRCLRSLSIQCFVSATHLQSRRPFGLIQRMECIHRFFIVWHVCVQESLRSNYRLFSFCSSLLIFQYLDKRFPDKELTEEEAKTQFFDRTLAQVRKLREGKNVFHLSRLAQQTNGG</sequence>
<reference evidence="1" key="1">
    <citation type="submission" date="2014-01" db="EMBL/GenBank/DDBJ databases">
        <authorList>
            <person name="Aslett M."/>
        </authorList>
    </citation>
    <scope>NUCLEOTIDE SEQUENCE</scope>
</reference>
<dbReference type="EMBL" id="HG805842">
    <property type="protein sequence ID" value="CDW53118.1"/>
    <property type="molecule type" value="Genomic_DNA"/>
</dbReference>
<reference evidence="1" key="2">
    <citation type="submission" date="2014-03" db="EMBL/GenBank/DDBJ databases">
        <title>The whipworm genome and dual-species transcriptomics of an intimate host-pathogen interaction.</title>
        <authorList>
            <person name="Foth B.J."/>
            <person name="Tsai I.J."/>
            <person name="Reid A.J."/>
            <person name="Bancroft A.J."/>
            <person name="Nichol S."/>
            <person name="Tracey A."/>
            <person name="Holroyd N."/>
            <person name="Cotton J.A."/>
            <person name="Stanley E.J."/>
            <person name="Zarowiecki M."/>
            <person name="Liu J.Z."/>
            <person name="Huckvale T."/>
            <person name="Cooper P.J."/>
            <person name="Grencis R.K."/>
            <person name="Berriman M."/>
        </authorList>
    </citation>
    <scope>NUCLEOTIDE SEQUENCE [LARGE SCALE GENOMIC DNA]</scope>
</reference>
<organism evidence="1 2">
    <name type="scientific">Trichuris trichiura</name>
    <name type="common">Whipworm</name>
    <name type="synonym">Trichocephalus trichiurus</name>
    <dbReference type="NCBI Taxonomy" id="36087"/>
    <lineage>
        <taxon>Eukaryota</taxon>
        <taxon>Metazoa</taxon>
        <taxon>Ecdysozoa</taxon>
        <taxon>Nematoda</taxon>
        <taxon>Enoplea</taxon>
        <taxon>Dorylaimia</taxon>
        <taxon>Trichinellida</taxon>
        <taxon>Trichuridae</taxon>
        <taxon>Trichuris</taxon>
    </lineage>
</organism>
<accession>A0A077Z0A8</accession>
<protein>
    <submittedName>
        <fullName evidence="1">Mitochondrial carrier</fullName>
    </submittedName>
</protein>
<name>A0A077Z0A8_TRITR</name>
<evidence type="ECO:0000313" key="2">
    <source>
        <dbReference type="Proteomes" id="UP000030665"/>
    </source>
</evidence>
<dbReference type="Proteomes" id="UP000030665">
    <property type="component" value="Unassembled WGS sequence"/>
</dbReference>
<gene>
    <name evidence="1" type="ORF">TTRE_0000138101</name>
</gene>
<dbReference type="AlphaFoldDB" id="A0A077Z0A8"/>
<dbReference type="STRING" id="36087.A0A077Z0A8"/>
<proteinExistence type="predicted"/>
<evidence type="ECO:0000313" key="1">
    <source>
        <dbReference type="EMBL" id="CDW53118.1"/>
    </source>
</evidence>